<dbReference type="AlphaFoldDB" id="A0A9Q1QCH0"/>
<evidence type="ECO:0000256" key="1">
    <source>
        <dbReference type="SAM" id="MobiDB-lite"/>
    </source>
</evidence>
<sequence length="376" mass="41785">MWRRCSAKSENVQGKGERARGNKGNSMGEEGKVVPDTKAFRIGQREVPFSVFDVALLTGLPAMGKHITLIRGKVHPNRSTVCYRMQEVWFYEHTNLYAHADDKCVPRIASWVNLYVGCKYDAAQLISSIKDNQIVPFLEVRELERREATVKAFSETDDFNAYVDYAQERLRRTRKALRTAKEALRLEKKARATTKKELELMRLRLLLMGRGEEDSVPGGRQNEGLQLAHRVEGSADATKPRITTSERDDSDTLLTKLHTTDVPSAEDMEDREPLGERDLTFTVGSLNDLSLDPGMLHRGGYNMDGEAYAKEGNVVPMLECDIQPAGDIGEEGEMHNGGEGSKSSITKKNMEKSSAAASLSKADIAIRQSSSCSVNG</sequence>
<gene>
    <name evidence="2" type="ORF">Cgig2_032202</name>
</gene>
<name>A0A9Q1QCH0_9CARY</name>
<protein>
    <submittedName>
        <fullName evidence="2">Uncharacterized protein</fullName>
    </submittedName>
</protein>
<proteinExistence type="predicted"/>
<accession>A0A9Q1QCH0</accession>
<feature type="region of interest" description="Disordered" evidence="1">
    <location>
        <begin position="327"/>
        <end position="361"/>
    </location>
</feature>
<reference evidence="2" key="1">
    <citation type="submission" date="2022-04" db="EMBL/GenBank/DDBJ databases">
        <title>Carnegiea gigantea Genome sequencing and assembly v2.</title>
        <authorList>
            <person name="Copetti D."/>
            <person name="Sanderson M.J."/>
            <person name="Burquez A."/>
            <person name="Wojciechowski M.F."/>
        </authorList>
    </citation>
    <scope>NUCLEOTIDE SEQUENCE</scope>
    <source>
        <strain evidence="2">SGP5-SGP5p</strain>
        <tissue evidence="2">Aerial part</tissue>
    </source>
</reference>
<feature type="compositionally biased region" description="Low complexity" evidence="1">
    <location>
        <begin position="352"/>
        <end position="361"/>
    </location>
</feature>
<organism evidence="2 3">
    <name type="scientific">Carnegiea gigantea</name>
    <dbReference type="NCBI Taxonomy" id="171969"/>
    <lineage>
        <taxon>Eukaryota</taxon>
        <taxon>Viridiplantae</taxon>
        <taxon>Streptophyta</taxon>
        <taxon>Embryophyta</taxon>
        <taxon>Tracheophyta</taxon>
        <taxon>Spermatophyta</taxon>
        <taxon>Magnoliopsida</taxon>
        <taxon>eudicotyledons</taxon>
        <taxon>Gunneridae</taxon>
        <taxon>Pentapetalae</taxon>
        <taxon>Caryophyllales</taxon>
        <taxon>Cactineae</taxon>
        <taxon>Cactaceae</taxon>
        <taxon>Cactoideae</taxon>
        <taxon>Echinocereeae</taxon>
        <taxon>Carnegiea</taxon>
    </lineage>
</organism>
<keyword evidence="3" id="KW-1185">Reference proteome</keyword>
<evidence type="ECO:0000313" key="3">
    <source>
        <dbReference type="Proteomes" id="UP001153076"/>
    </source>
</evidence>
<feature type="region of interest" description="Disordered" evidence="1">
    <location>
        <begin position="1"/>
        <end position="31"/>
    </location>
</feature>
<evidence type="ECO:0000313" key="2">
    <source>
        <dbReference type="EMBL" id="KAJ8436381.1"/>
    </source>
</evidence>
<dbReference type="OrthoDB" id="1704153at2759"/>
<dbReference type="Proteomes" id="UP001153076">
    <property type="component" value="Unassembled WGS sequence"/>
</dbReference>
<comment type="caution">
    <text evidence="2">The sequence shown here is derived from an EMBL/GenBank/DDBJ whole genome shotgun (WGS) entry which is preliminary data.</text>
</comment>
<dbReference type="EMBL" id="JAKOGI010000347">
    <property type="protein sequence ID" value="KAJ8436381.1"/>
    <property type="molecule type" value="Genomic_DNA"/>
</dbReference>